<organism evidence="2 3">
    <name type="scientific">Neurospora hispaniola</name>
    <dbReference type="NCBI Taxonomy" id="588809"/>
    <lineage>
        <taxon>Eukaryota</taxon>
        <taxon>Fungi</taxon>
        <taxon>Dikarya</taxon>
        <taxon>Ascomycota</taxon>
        <taxon>Pezizomycotina</taxon>
        <taxon>Sordariomycetes</taxon>
        <taxon>Sordariomycetidae</taxon>
        <taxon>Sordariales</taxon>
        <taxon>Sordariaceae</taxon>
        <taxon>Neurospora</taxon>
    </lineage>
</organism>
<gene>
    <name evidence="2" type="ORF">B0T23DRAFT_446326</name>
</gene>
<accession>A0AAJ0I1Z7</accession>
<sequence length="404" mass="43228">MAASANSLSFILQHPTTTASSSFMSPQYPTTTTSTLRAIETLLTIAHRGSPEVLLTDSRPPPSPTSFNPSVLTQESWTTKISGLPTAIVPLSSTSSSAVSSTHNTASLNHGTSISLIPLLSLSVAVITWVLFYILISRRCRAGRSVPRLWPSFSMFAFSRKGRAHFTFQTKRSDSRTSLLPCDRLAAGAELGYQVISRGNGRGVGQGQTAVVTWAHPPPVELDGQGIGDSPIRPNWVSRISSFLVTEREGKGLGYGQMDSSLRATRSIRESFGEKINDPGVAVLIREPKKTLSRYSRAISEKPLPEIPEAEEIVPLRLDMCDKHTTTTSQNSAVRVASSTEATIERGPLDDLLAAEGGKGGATIDSLTVSGPISHSPPATLRNVIQLAASVEKLPSFASPPIMQ</sequence>
<proteinExistence type="predicted"/>
<comment type="caution">
    <text evidence="2">The sequence shown here is derived from an EMBL/GenBank/DDBJ whole genome shotgun (WGS) entry which is preliminary data.</text>
</comment>
<keyword evidence="3" id="KW-1185">Reference proteome</keyword>
<feature type="transmembrane region" description="Helical" evidence="1">
    <location>
        <begin position="116"/>
        <end position="136"/>
    </location>
</feature>
<protein>
    <submittedName>
        <fullName evidence="2">Uncharacterized protein</fullName>
    </submittedName>
</protein>
<evidence type="ECO:0000313" key="3">
    <source>
        <dbReference type="Proteomes" id="UP001285908"/>
    </source>
</evidence>
<dbReference type="Proteomes" id="UP001285908">
    <property type="component" value="Unassembled WGS sequence"/>
</dbReference>
<name>A0AAJ0I1Z7_9PEZI</name>
<dbReference type="AlphaFoldDB" id="A0AAJ0I1Z7"/>
<dbReference type="GeneID" id="87878582"/>
<reference evidence="2 3" key="1">
    <citation type="journal article" date="2023" name="Mol. Phylogenet. Evol.">
        <title>Genome-scale phylogeny and comparative genomics of the fungal order Sordariales.</title>
        <authorList>
            <person name="Hensen N."/>
            <person name="Bonometti L."/>
            <person name="Westerberg I."/>
            <person name="Brannstrom I.O."/>
            <person name="Guillou S."/>
            <person name="Cros-Aarteil S."/>
            <person name="Calhoun S."/>
            <person name="Haridas S."/>
            <person name="Kuo A."/>
            <person name="Mondo S."/>
            <person name="Pangilinan J."/>
            <person name="Riley R."/>
            <person name="LaButti K."/>
            <person name="Andreopoulos B."/>
            <person name="Lipzen A."/>
            <person name="Chen C."/>
            <person name="Yan M."/>
            <person name="Daum C."/>
            <person name="Ng V."/>
            <person name="Clum A."/>
            <person name="Steindorff A."/>
            <person name="Ohm R.A."/>
            <person name="Martin F."/>
            <person name="Silar P."/>
            <person name="Natvig D.O."/>
            <person name="Lalanne C."/>
            <person name="Gautier V."/>
            <person name="Ament-Velasquez S.L."/>
            <person name="Kruys A."/>
            <person name="Hutchinson M.I."/>
            <person name="Powell A.J."/>
            <person name="Barry K."/>
            <person name="Miller A.N."/>
            <person name="Grigoriev I.V."/>
            <person name="Debuchy R."/>
            <person name="Gladieux P."/>
            <person name="Hiltunen Thoren M."/>
            <person name="Johannesson H."/>
        </authorList>
    </citation>
    <scope>NUCLEOTIDE SEQUENCE [LARGE SCALE GENOMIC DNA]</scope>
    <source>
        <strain evidence="2 3">FGSC 10403</strain>
    </source>
</reference>
<evidence type="ECO:0000256" key="1">
    <source>
        <dbReference type="SAM" id="Phobius"/>
    </source>
</evidence>
<evidence type="ECO:0000313" key="2">
    <source>
        <dbReference type="EMBL" id="KAK3487527.1"/>
    </source>
</evidence>
<dbReference type="RefSeq" id="XP_062689654.1">
    <property type="nucleotide sequence ID" value="XM_062840960.1"/>
</dbReference>
<keyword evidence="1" id="KW-1133">Transmembrane helix</keyword>
<keyword evidence="1" id="KW-0472">Membrane</keyword>
<dbReference type="EMBL" id="JAULSX010000007">
    <property type="protein sequence ID" value="KAK3487527.1"/>
    <property type="molecule type" value="Genomic_DNA"/>
</dbReference>
<keyword evidence="1" id="KW-0812">Transmembrane</keyword>